<keyword evidence="2" id="KW-1133">Transmembrane helix</keyword>
<keyword evidence="2" id="KW-0472">Membrane</keyword>
<comment type="caution">
    <text evidence="3">The sequence shown here is derived from an EMBL/GenBank/DDBJ whole genome shotgun (WGS) entry which is preliminary data.</text>
</comment>
<keyword evidence="4" id="KW-1185">Reference proteome</keyword>
<evidence type="ECO:0008006" key="5">
    <source>
        <dbReference type="Google" id="ProtNLM"/>
    </source>
</evidence>
<proteinExistence type="predicted"/>
<dbReference type="PANTHER" id="PTHR42305:SF1">
    <property type="entry name" value="MEMBRANE PROTEIN RV1733C-RELATED"/>
    <property type="match status" value="1"/>
</dbReference>
<evidence type="ECO:0000256" key="1">
    <source>
        <dbReference type="SAM" id="MobiDB-lite"/>
    </source>
</evidence>
<gene>
    <name evidence="3" type="ORF">ACFFTP_23505</name>
</gene>
<dbReference type="InterPro" id="IPR039708">
    <property type="entry name" value="MT1774/Rv1733c-like"/>
</dbReference>
<dbReference type="PANTHER" id="PTHR42305">
    <property type="entry name" value="MEMBRANE PROTEIN RV1733C-RELATED"/>
    <property type="match status" value="1"/>
</dbReference>
<feature type="transmembrane region" description="Helical" evidence="2">
    <location>
        <begin position="132"/>
        <end position="158"/>
    </location>
</feature>
<accession>A0ABV5QUC8</accession>
<evidence type="ECO:0000313" key="4">
    <source>
        <dbReference type="Proteomes" id="UP001589716"/>
    </source>
</evidence>
<dbReference type="RefSeq" id="WP_345484271.1">
    <property type="nucleotide sequence ID" value="NZ_BAAAWU010000001.1"/>
</dbReference>
<dbReference type="Proteomes" id="UP001589716">
    <property type="component" value="Unassembled WGS sequence"/>
</dbReference>
<name>A0ABV5QUC8_9ACTN</name>
<organism evidence="3 4">
    <name type="scientific">Streptomyces roseoviridis</name>
    <dbReference type="NCBI Taxonomy" id="67361"/>
    <lineage>
        <taxon>Bacteria</taxon>
        <taxon>Bacillati</taxon>
        <taxon>Actinomycetota</taxon>
        <taxon>Actinomycetes</taxon>
        <taxon>Kitasatosporales</taxon>
        <taxon>Streptomycetaceae</taxon>
        <taxon>Streptomyces</taxon>
    </lineage>
</organism>
<evidence type="ECO:0000256" key="2">
    <source>
        <dbReference type="SAM" id="Phobius"/>
    </source>
</evidence>
<dbReference type="EMBL" id="JBHMCT010000014">
    <property type="protein sequence ID" value="MFB9557142.1"/>
    <property type="molecule type" value="Genomic_DNA"/>
</dbReference>
<feature type="transmembrane region" description="Helical" evidence="2">
    <location>
        <begin position="21"/>
        <end position="44"/>
    </location>
</feature>
<evidence type="ECO:0000313" key="3">
    <source>
        <dbReference type="EMBL" id="MFB9557142.1"/>
    </source>
</evidence>
<sequence length="196" mass="20131">MSEETTGRGATVSGRGSAVRVPLVLVSVAALVCGAVAAVVLWAAGADAARDLAAHRHQVQATTTGRAEDPPVASRQGGRPPSVAPAVWEYPDDVHRSGTVDVPRRTPQGRTVTIWVDDRGTPVRPPDATADLVLTALAGGTAAAGAVAASGAGLLALVRRSSEGRRLAALEREWEQVEPLWSGRLRRGTGPGGDDA</sequence>
<keyword evidence="2" id="KW-0812">Transmembrane</keyword>
<feature type="region of interest" description="Disordered" evidence="1">
    <location>
        <begin position="57"/>
        <end position="84"/>
    </location>
</feature>
<protein>
    <recommendedName>
        <fullName evidence="5">Integral membrane protein</fullName>
    </recommendedName>
</protein>
<reference evidence="3 4" key="1">
    <citation type="submission" date="2024-09" db="EMBL/GenBank/DDBJ databases">
        <authorList>
            <person name="Sun Q."/>
            <person name="Mori K."/>
        </authorList>
    </citation>
    <scope>NUCLEOTIDE SEQUENCE [LARGE SCALE GENOMIC DNA]</scope>
    <source>
        <strain evidence="3 4">JCM 4414</strain>
    </source>
</reference>